<feature type="compositionally biased region" description="Basic residues" evidence="1">
    <location>
        <begin position="209"/>
        <end position="221"/>
    </location>
</feature>
<comment type="caution">
    <text evidence="3">The sequence shown here is derived from an EMBL/GenBank/DDBJ whole genome shotgun (WGS) entry which is preliminary data.</text>
</comment>
<proteinExistence type="predicted"/>
<keyword evidence="4" id="KW-1185">Reference proteome</keyword>
<organism evidence="3 4">
    <name type="scientific">Rhizophagus irregularis</name>
    <dbReference type="NCBI Taxonomy" id="588596"/>
    <lineage>
        <taxon>Eukaryota</taxon>
        <taxon>Fungi</taxon>
        <taxon>Fungi incertae sedis</taxon>
        <taxon>Mucoromycota</taxon>
        <taxon>Glomeromycotina</taxon>
        <taxon>Glomeromycetes</taxon>
        <taxon>Glomerales</taxon>
        <taxon>Glomeraceae</taxon>
        <taxon>Rhizophagus</taxon>
    </lineage>
</organism>
<protein>
    <recommendedName>
        <fullName evidence="2">G-patch domain-containing protein</fullName>
    </recommendedName>
</protein>
<evidence type="ECO:0000313" key="3">
    <source>
        <dbReference type="EMBL" id="PKY50044.1"/>
    </source>
</evidence>
<dbReference type="Pfam" id="PF01585">
    <property type="entry name" value="G-patch"/>
    <property type="match status" value="1"/>
</dbReference>
<dbReference type="VEuPathDB" id="FungiDB:RhiirFUN_015879"/>
<dbReference type="VEuPathDB" id="FungiDB:RhiirA1_455438"/>
<evidence type="ECO:0000259" key="2">
    <source>
        <dbReference type="PROSITE" id="PS50174"/>
    </source>
</evidence>
<dbReference type="Proteomes" id="UP000234323">
    <property type="component" value="Unassembled WGS sequence"/>
</dbReference>
<feature type="domain" description="G-patch" evidence="2">
    <location>
        <begin position="1"/>
        <end position="47"/>
    </location>
</feature>
<accession>A0A2I1GU33</accession>
<dbReference type="InterPro" id="IPR000467">
    <property type="entry name" value="G_patch_dom"/>
</dbReference>
<evidence type="ECO:0000256" key="1">
    <source>
        <dbReference type="SAM" id="MobiDB-lite"/>
    </source>
</evidence>
<dbReference type="AlphaFoldDB" id="A0A2I1GU33"/>
<dbReference type="PANTHER" id="PTHR23149">
    <property type="entry name" value="G PATCH DOMAIN CONTAINING PROTEIN"/>
    <property type="match status" value="1"/>
</dbReference>
<gene>
    <name evidence="3" type="ORF">RhiirA4_423431</name>
</gene>
<dbReference type="SMART" id="SM00443">
    <property type="entry name" value="G_patch"/>
    <property type="match status" value="1"/>
</dbReference>
<evidence type="ECO:0000313" key="4">
    <source>
        <dbReference type="Proteomes" id="UP000234323"/>
    </source>
</evidence>
<feature type="region of interest" description="Disordered" evidence="1">
    <location>
        <begin position="178"/>
        <end position="246"/>
    </location>
</feature>
<reference evidence="3 4" key="1">
    <citation type="submission" date="2015-10" db="EMBL/GenBank/DDBJ databases">
        <title>Genome analyses suggest a sexual origin of heterokaryosis in a supposedly ancient asexual fungus.</title>
        <authorList>
            <person name="Ropars J."/>
            <person name="Sedzielewska K."/>
            <person name="Noel J."/>
            <person name="Charron P."/>
            <person name="Farinelli L."/>
            <person name="Marton T."/>
            <person name="Kruger M."/>
            <person name="Pelin A."/>
            <person name="Brachmann A."/>
            <person name="Corradi N."/>
        </authorList>
    </citation>
    <scope>NUCLEOTIDE SEQUENCE [LARGE SCALE GENOMIC DNA]</scope>
    <source>
        <strain evidence="3 4">A4</strain>
    </source>
</reference>
<dbReference type="PROSITE" id="PS50174">
    <property type="entry name" value="G_PATCH"/>
    <property type="match status" value="1"/>
</dbReference>
<name>A0A2I1GU33_9GLOM</name>
<dbReference type="GO" id="GO:0003676">
    <property type="term" value="F:nucleic acid binding"/>
    <property type="evidence" value="ECO:0007669"/>
    <property type="project" value="InterPro"/>
</dbReference>
<dbReference type="VEuPathDB" id="FungiDB:FUN_010590"/>
<dbReference type="EMBL" id="LLXI01000816">
    <property type="protein sequence ID" value="PKY50044.1"/>
    <property type="molecule type" value="Genomic_DNA"/>
</dbReference>
<feature type="compositionally biased region" description="Basic and acidic residues" evidence="1">
    <location>
        <begin position="178"/>
        <end position="191"/>
    </location>
</feature>
<sequence length="246" mass="28236">MSVFAENQLKKYGWTKGQGLGKNAEGRKTPIIITKKNDTRGLGDDSVDWSFEWWNKVYTKTLDNIKVSKTSEGEVKVSKIIKESIVPKNNMGIISTNESLYSLTDSSNSTDQTISTTFSSSDIESTHKNRFDDDKTENLSSNPKMKSLFYYGNFVKSSTGSLDLNGWNKPIKKMEINNESKSTDSTEKEKVSLCTNHLDMSQDEEKQDGKRKREKSKKKKRKCEENIILAKNEKYKKRKKKENERK</sequence>
<dbReference type="InterPro" id="IPR050656">
    <property type="entry name" value="PINX1"/>
</dbReference>